<dbReference type="Proteomes" id="UP000440716">
    <property type="component" value="Unassembled WGS sequence"/>
</dbReference>
<dbReference type="GeneID" id="60685058"/>
<dbReference type="Proteomes" id="UP000436911">
    <property type="component" value="Unassembled WGS sequence"/>
</dbReference>
<dbReference type="GO" id="GO:0009384">
    <property type="term" value="F:N-acylmannosamine kinase activity"/>
    <property type="evidence" value="ECO:0007669"/>
    <property type="project" value="TreeGrafter"/>
</dbReference>
<protein>
    <submittedName>
        <fullName evidence="3">ROK family protein</fullName>
    </submittedName>
    <submittedName>
        <fullName evidence="1">ROK family transcriptional regulator</fullName>
    </submittedName>
</protein>
<evidence type="ECO:0000313" key="5">
    <source>
        <dbReference type="Proteomes" id="UP000436911"/>
    </source>
</evidence>
<dbReference type="SUPFAM" id="SSF53067">
    <property type="entry name" value="Actin-like ATPase domain"/>
    <property type="match status" value="1"/>
</dbReference>
<evidence type="ECO:0000313" key="2">
    <source>
        <dbReference type="EMBL" id="MUZ60998.1"/>
    </source>
</evidence>
<dbReference type="GO" id="GO:0019262">
    <property type="term" value="P:N-acetylneuraminate catabolic process"/>
    <property type="evidence" value="ECO:0007669"/>
    <property type="project" value="TreeGrafter"/>
</dbReference>
<organism evidence="3 6">
    <name type="scientific">Agrobacterium vitis</name>
    <name type="common">Rhizobium vitis</name>
    <dbReference type="NCBI Taxonomy" id="373"/>
    <lineage>
        <taxon>Bacteria</taxon>
        <taxon>Pseudomonadati</taxon>
        <taxon>Pseudomonadota</taxon>
        <taxon>Alphaproteobacteria</taxon>
        <taxon>Hyphomicrobiales</taxon>
        <taxon>Rhizobiaceae</taxon>
        <taxon>Rhizobium/Agrobacterium group</taxon>
        <taxon>Agrobacterium</taxon>
    </lineage>
</organism>
<dbReference type="Gene3D" id="3.30.420.40">
    <property type="match status" value="2"/>
</dbReference>
<evidence type="ECO:0000313" key="4">
    <source>
        <dbReference type="Proteomes" id="UP000436692"/>
    </source>
</evidence>
<accession>A0A109CT48</accession>
<evidence type="ECO:0000313" key="6">
    <source>
        <dbReference type="Proteomes" id="UP000440716"/>
    </source>
</evidence>
<dbReference type="Proteomes" id="UP000436692">
    <property type="component" value="Unassembled WGS sequence"/>
</dbReference>
<dbReference type="CDD" id="cd23763">
    <property type="entry name" value="ASKHA_ATPase_ROK"/>
    <property type="match status" value="1"/>
</dbReference>
<dbReference type="OrthoDB" id="8595273at2"/>
<reference evidence="4 6" key="2">
    <citation type="submission" date="2019-12" db="EMBL/GenBank/DDBJ databases">
        <title>Whole-genome sequencing of Allorhizobium vitis.</title>
        <authorList>
            <person name="Gan H.M."/>
            <person name="Szegedi E."/>
            <person name="Burr T."/>
            <person name="Savka M.A."/>
        </authorList>
    </citation>
    <scope>NUCLEOTIDE SEQUENCE [LARGE SCALE GENOMIC DNA]</scope>
    <source>
        <strain evidence="3 6">CG415</strain>
        <strain evidence="2 4">CG989</strain>
    </source>
</reference>
<dbReference type="InterPro" id="IPR036388">
    <property type="entry name" value="WH-like_DNA-bd_sf"/>
</dbReference>
<dbReference type="Gene3D" id="1.10.10.10">
    <property type="entry name" value="Winged helix-like DNA-binding domain superfamily/Winged helix DNA-binding domain"/>
    <property type="match status" value="1"/>
</dbReference>
<dbReference type="EMBL" id="WPHM01000027">
    <property type="protein sequence ID" value="MUZ60998.1"/>
    <property type="molecule type" value="Genomic_DNA"/>
</dbReference>
<dbReference type="AlphaFoldDB" id="A0A109CT48"/>
<dbReference type="Pfam" id="PF00480">
    <property type="entry name" value="ROK"/>
    <property type="match status" value="1"/>
</dbReference>
<dbReference type="InterPro" id="IPR000600">
    <property type="entry name" value="ROK"/>
</dbReference>
<name>A0A109CT48_AGRVI</name>
<comment type="caution">
    <text evidence="3">The sequence shown here is derived from an EMBL/GenBank/DDBJ whole genome shotgun (WGS) entry which is preliminary data.</text>
</comment>
<dbReference type="PANTHER" id="PTHR18964:SF169">
    <property type="entry name" value="N-ACETYLMANNOSAMINE KINASE"/>
    <property type="match status" value="1"/>
</dbReference>
<sequence>MADNSSLVPVSPQKAFSKPLSQNERMILEIIRRNNGIKRSAIASMTNLTQPSVHRIIDSLIESSYLIFGDTVIEGRGKPSKGLQLNARAAYSIGISVNTDSASFCLCDLRCNVIHEEILDIPPTNRSRTLVLLKERVWRAMKSNDVPRDKLVGAGFAMAGFFVGRDHYFNAPEPLADWSLVDLQSELAALFEVPIWTENNCTTGAVGEAILGAGLTYPTFGYLSFNYGFGAGVVVDGKPVFGSFRNAGEISRIYTTEEGVHRPALGGLLSQLQQRGVVVEGIRDLRRNFDPEWPGVREWVEEVSPFLNRAIDAMWAVIDPAAIVLGGELPKGLGDLLLEVPPTPRFVRMNTPPEYPRILLSEIEGDPAVIGAALVPLKELFFN</sequence>
<dbReference type="InterPro" id="IPR043129">
    <property type="entry name" value="ATPase_NBD"/>
</dbReference>
<evidence type="ECO:0000313" key="3">
    <source>
        <dbReference type="EMBL" id="MVA59316.1"/>
    </source>
</evidence>
<dbReference type="Pfam" id="PF13412">
    <property type="entry name" value="HTH_24"/>
    <property type="match status" value="1"/>
</dbReference>
<proteinExistence type="predicted"/>
<dbReference type="SUPFAM" id="SSF46785">
    <property type="entry name" value="Winged helix' DNA-binding domain"/>
    <property type="match status" value="1"/>
</dbReference>
<evidence type="ECO:0000313" key="1">
    <source>
        <dbReference type="EMBL" id="KAA3519296.1"/>
    </source>
</evidence>
<dbReference type="EMBL" id="QUSG01000037">
    <property type="protein sequence ID" value="KAA3519296.1"/>
    <property type="molecule type" value="Genomic_DNA"/>
</dbReference>
<dbReference type="EMBL" id="WPHU01000017">
    <property type="protein sequence ID" value="MVA59316.1"/>
    <property type="molecule type" value="Genomic_DNA"/>
</dbReference>
<dbReference type="InterPro" id="IPR036390">
    <property type="entry name" value="WH_DNA-bd_sf"/>
</dbReference>
<dbReference type="RefSeq" id="WP_060718053.1">
    <property type="nucleotide sequence ID" value="NZ_CP055267.1"/>
</dbReference>
<gene>
    <name evidence="1" type="ORF">DXT89_26235</name>
    <name evidence="3" type="ORF">GOZ88_24800</name>
    <name evidence="2" type="ORF">GOZ95_26630</name>
</gene>
<reference evidence="1 5" key="1">
    <citation type="submission" date="2018-08" db="EMBL/GenBank/DDBJ databases">
        <title>Genome sequencing of Agrobacterium vitis strain ICMP 10754.</title>
        <authorList>
            <person name="Visnovsky S.B."/>
            <person name="Pitman A.R."/>
        </authorList>
    </citation>
    <scope>NUCLEOTIDE SEQUENCE [LARGE SCALE GENOMIC DNA]</scope>
    <source>
        <strain evidence="1 5">ICMP 10754</strain>
    </source>
</reference>
<dbReference type="PANTHER" id="PTHR18964">
    <property type="entry name" value="ROK (REPRESSOR, ORF, KINASE) FAMILY"/>
    <property type="match status" value="1"/>
</dbReference>